<dbReference type="InterPro" id="IPR013083">
    <property type="entry name" value="Znf_RING/FYVE/PHD"/>
</dbReference>
<keyword evidence="1" id="KW-0479">Metal-binding</keyword>
<evidence type="ECO:0000259" key="6">
    <source>
        <dbReference type="PROSITE" id="PS50089"/>
    </source>
</evidence>
<dbReference type="AlphaFoldDB" id="G4ZJ91"/>
<name>G4ZJ91_PHYSP</name>
<dbReference type="KEGG" id="psoj:PHYSODRAFT_255779"/>
<evidence type="ECO:0000256" key="4">
    <source>
        <dbReference type="PROSITE-ProRule" id="PRU00175"/>
    </source>
</evidence>
<dbReference type="Gene3D" id="3.30.40.10">
    <property type="entry name" value="Zinc/RING finger domain, C3HC4 (zinc finger)"/>
    <property type="match status" value="1"/>
</dbReference>
<proteinExistence type="predicted"/>
<evidence type="ECO:0000256" key="5">
    <source>
        <dbReference type="SAM" id="MobiDB-lite"/>
    </source>
</evidence>
<dbReference type="InParanoid" id="G4ZJ91"/>
<keyword evidence="8" id="KW-1185">Reference proteome</keyword>
<dbReference type="PROSITE" id="PS00518">
    <property type="entry name" value="ZF_RING_1"/>
    <property type="match status" value="1"/>
</dbReference>
<protein>
    <recommendedName>
        <fullName evidence="6">RING-type domain-containing protein</fullName>
    </recommendedName>
</protein>
<accession>G4ZJ91</accession>
<organism evidence="7 8">
    <name type="scientific">Phytophthora sojae (strain P6497)</name>
    <name type="common">Soybean stem and root rot agent</name>
    <name type="synonym">Phytophthora megasperma f. sp. glycines</name>
    <dbReference type="NCBI Taxonomy" id="1094619"/>
    <lineage>
        <taxon>Eukaryota</taxon>
        <taxon>Sar</taxon>
        <taxon>Stramenopiles</taxon>
        <taxon>Oomycota</taxon>
        <taxon>Peronosporomycetes</taxon>
        <taxon>Peronosporales</taxon>
        <taxon>Peronosporaceae</taxon>
        <taxon>Phytophthora</taxon>
    </lineage>
</organism>
<feature type="compositionally biased region" description="Polar residues" evidence="5">
    <location>
        <begin position="193"/>
        <end position="202"/>
    </location>
</feature>
<evidence type="ECO:0000256" key="3">
    <source>
        <dbReference type="ARBA" id="ARBA00022833"/>
    </source>
</evidence>
<dbReference type="InterPro" id="IPR001841">
    <property type="entry name" value="Znf_RING"/>
</dbReference>
<dbReference type="InterPro" id="IPR017907">
    <property type="entry name" value="Znf_RING_CS"/>
</dbReference>
<evidence type="ECO:0000256" key="2">
    <source>
        <dbReference type="ARBA" id="ARBA00022771"/>
    </source>
</evidence>
<evidence type="ECO:0000313" key="8">
    <source>
        <dbReference type="Proteomes" id="UP000002640"/>
    </source>
</evidence>
<dbReference type="GO" id="GO:0008270">
    <property type="term" value="F:zinc ion binding"/>
    <property type="evidence" value="ECO:0007669"/>
    <property type="project" value="UniProtKB-KW"/>
</dbReference>
<dbReference type="GeneID" id="20638652"/>
<dbReference type="SUPFAM" id="SSF57850">
    <property type="entry name" value="RING/U-box"/>
    <property type="match status" value="1"/>
</dbReference>
<evidence type="ECO:0000256" key="1">
    <source>
        <dbReference type="ARBA" id="ARBA00022723"/>
    </source>
</evidence>
<keyword evidence="2 4" id="KW-0863">Zinc-finger</keyword>
<dbReference type="Proteomes" id="UP000002640">
    <property type="component" value="Unassembled WGS sequence"/>
</dbReference>
<dbReference type="EMBL" id="JH159154">
    <property type="protein sequence ID" value="EGZ17755.1"/>
    <property type="molecule type" value="Genomic_DNA"/>
</dbReference>
<feature type="region of interest" description="Disordered" evidence="5">
    <location>
        <begin position="186"/>
        <end position="220"/>
    </location>
</feature>
<dbReference type="RefSeq" id="XP_009526813.1">
    <property type="nucleotide sequence ID" value="XM_009528518.1"/>
</dbReference>
<dbReference type="OMA" id="NRCPACH"/>
<feature type="compositionally biased region" description="Basic and acidic residues" evidence="5">
    <location>
        <begin position="207"/>
        <end position="220"/>
    </location>
</feature>
<feature type="domain" description="RING-type" evidence="6">
    <location>
        <begin position="7"/>
        <end position="50"/>
    </location>
</feature>
<evidence type="ECO:0000313" key="7">
    <source>
        <dbReference type="EMBL" id="EGZ17755.1"/>
    </source>
</evidence>
<reference evidence="7 8" key="1">
    <citation type="journal article" date="2006" name="Science">
        <title>Phytophthora genome sequences uncover evolutionary origins and mechanisms of pathogenesis.</title>
        <authorList>
            <person name="Tyler B.M."/>
            <person name="Tripathy S."/>
            <person name="Zhang X."/>
            <person name="Dehal P."/>
            <person name="Jiang R.H."/>
            <person name="Aerts A."/>
            <person name="Arredondo F.D."/>
            <person name="Baxter L."/>
            <person name="Bensasson D."/>
            <person name="Beynon J.L."/>
            <person name="Chapman J."/>
            <person name="Damasceno C.M."/>
            <person name="Dorrance A.E."/>
            <person name="Dou D."/>
            <person name="Dickerman A.W."/>
            <person name="Dubchak I.L."/>
            <person name="Garbelotto M."/>
            <person name="Gijzen M."/>
            <person name="Gordon S.G."/>
            <person name="Govers F."/>
            <person name="Grunwald N.J."/>
            <person name="Huang W."/>
            <person name="Ivors K.L."/>
            <person name="Jones R.W."/>
            <person name="Kamoun S."/>
            <person name="Krampis K."/>
            <person name="Lamour K.H."/>
            <person name="Lee M.K."/>
            <person name="McDonald W.H."/>
            <person name="Medina M."/>
            <person name="Meijer H.J."/>
            <person name="Nordberg E.K."/>
            <person name="Maclean D.J."/>
            <person name="Ospina-Giraldo M.D."/>
            <person name="Morris P.F."/>
            <person name="Phuntumart V."/>
            <person name="Putnam N.H."/>
            <person name="Rash S."/>
            <person name="Rose J.K."/>
            <person name="Sakihama Y."/>
            <person name="Salamov A.A."/>
            <person name="Savidor A."/>
            <person name="Scheuring C.F."/>
            <person name="Smith B.M."/>
            <person name="Sobral B.W."/>
            <person name="Terry A."/>
            <person name="Torto-Alalibo T.A."/>
            <person name="Win J."/>
            <person name="Xu Z."/>
            <person name="Zhang H."/>
            <person name="Grigoriev I.V."/>
            <person name="Rokhsar D.S."/>
            <person name="Boore J.L."/>
        </authorList>
    </citation>
    <scope>NUCLEOTIDE SEQUENCE [LARGE SCALE GENOMIC DNA]</scope>
    <source>
        <strain evidence="7 8">P6497</strain>
    </source>
</reference>
<sequence>MGDLLPCLVCDQPLPEDPTARCLTDCSHEFCLSCLCRRLPATKNRCPGCHAQVKRVTQLLPQDGDAEASPKPAFVRFCNAVYALNVSIWAVDDPAQVLAALFNLEHARLIHRGKVLQRGDVWPGSVVQLFGTQKGALQTAAAGNYLTWLPHEWLQRAKNVVCFPLSILYDFVRSLFGNVEQQQQRGQRGYAQVPTSDNSRASASFREPGRVPSPDHTELL</sequence>
<gene>
    <name evidence="7" type="ORF">PHYSODRAFT_255779</name>
</gene>
<dbReference type="PROSITE" id="PS50089">
    <property type="entry name" value="ZF_RING_2"/>
    <property type="match status" value="1"/>
</dbReference>
<keyword evidence="3" id="KW-0862">Zinc</keyword>